<evidence type="ECO:0000256" key="7">
    <source>
        <dbReference type="ARBA" id="ARBA00023242"/>
    </source>
</evidence>
<dbReference type="CDD" id="cd11659">
    <property type="entry name" value="SANT_CDC5_II"/>
    <property type="match status" value="1"/>
</dbReference>
<evidence type="ECO:0000256" key="11">
    <source>
        <dbReference type="SAM" id="MobiDB-lite"/>
    </source>
</evidence>
<feature type="domain" description="Myb-like" evidence="12">
    <location>
        <begin position="3"/>
        <end position="54"/>
    </location>
</feature>
<dbReference type="Gene3D" id="1.10.10.60">
    <property type="entry name" value="Homeodomain-like"/>
    <property type="match status" value="2"/>
</dbReference>
<dbReference type="InterPro" id="IPR047242">
    <property type="entry name" value="CDC5L/Cef1"/>
</dbReference>
<keyword evidence="6" id="KW-0508">mRNA splicing</keyword>
<feature type="compositionally biased region" description="Basic and acidic residues" evidence="11">
    <location>
        <begin position="254"/>
        <end position="269"/>
    </location>
</feature>
<feature type="compositionally biased region" description="Basic and acidic residues" evidence="11">
    <location>
        <begin position="129"/>
        <end position="152"/>
    </location>
</feature>
<dbReference type="SMART" id="SM00717">
    <property type="entry name" value="SANT"/>
    <property type="match status" value="2"/>
</dbReference>
<dbReference type="PANTHER" id="PTHR45885:SF1">
    <property type="entry name" value="CELL DIVISION CYCLE 5-LIKE PROTEIN"/>
    <property type="match status" value="1"/>
</dbReference>
<dbReference type="CDD" id="cd00167">
    <property type="entry name" value="SANT"/>
    <property type="match status" value="1"/>
</dbReference>
<dbReference type="EMBL" id="JADNRY010000041">
    <property type="protein sequence ID" value="KAF9070313.1"/>
    <property type="molecule type" value="Genomic_DNA"/>
</dbReference>
<keyword evidence="10" id="KW-0175">Coiled coil</keyword>
<dbReference type="GO" id="GO:0003677">
    <property type="term" value="F:DNA binding"/>
    <property type="evidence" value="ECO:0007669"/>
    <property type="project" value="UniProtKB-KW"/>
</dbReference>
<protein>
    <recommendedName>
        <fullName evidence="8">Pre-mRNA-splicing factor CEF1</fullName>
    </recommendedName>
    <alternativeName>
        <fullName evidence="9">Pre-mRNA-splicing factor cef1</fullName>
    </alternativeName>
</protein>
<dbReference type="GO" id="GO:0000398">
    <property type="term" value="P:mRNA splicing, via spliceosome"/>
    <property type="evidence" value="ECO:0007669"/>
    <property type="project" value="InterPro"/>
</dbReference>
<dbReference type="SUPFAM" id="SSF46689">
    <property type="entry name" value="Homeodomain-like"/>
    <property type="match status" value="1"/>
</dbReference>
<accession>A0A9P5PUP7</accession>
<dbReference type="AlphaFoldDB" id="A0A9P5PUP7"/>
<dbReference type="GO" id="GO:0005681">
    <property type="term" value="C:spliceosomal complex"/>
    <property type="evidence" value="ECO:0007669"/>
    <property type="project" value="UniProtKB-KW"/>
</dbReference>
<keyword evidence="4" id="KW-0677">Repeat</keyword>
<evidence type="ECO:0000256" key="1">
    <source>
        <dbReference type="ARBA" id="ARBA00010506"/>
    </source>
</evidence>
<feature type="domain" description="Myb-like" evidence="12">
    <location>
        <begin position="55"/>
        <end position="104"/>
    </location>
</feature>
<dbReference type="PROSITE" id="PS51294">
    <property type="entry name" value="HTH_MYB"/>
    <property type="match status" value="2"/>
</dbReference>
<evidence type="ECO:0000256" key="10">
    <source>
        <dbReference type="SAM" id="Coils"/>
    </source>
</evidence>
<dbReference type="Proteomes" id="UP000772434">
    <property type="component" value="Unassembled WGS sequence"/>
</dbReference>
<evidence type="ECO:0000256" key="8">
    <source>
        <dbReference type="ARBA" id="ARBA00034837"/>
    </source>
</evidence>
<dbReference type="InterPro" id="IPR021786">
    <property type="entry name" value="Cdc5p/Cef1_C"/>
</dbReference>
<dbReference type="InterPro" id="IPR001005">
    <property type="entry name" value="SANT/Myb"/>
</dbReference>
<evidence type="ECO:0000259" key="13">
    <source>
        <dbReference type="PROSITE" id="PS51294"/>
    </source>
</evidence>
<evidence type="ECO:0000259" key="12">
    <source>
        <dbReference type="PROSITE" id="PS50090"/>
    </source>
</evidence>
<keyword evidence="2" id="KW-0507">mRNA processing</keyword>
<feature type="region of interest" description="Disordered" evidence="11">
    <location>
        <begin position="111"/>
        <end position="159"/>
    </location>
</feature>
<dbReference type="PANTHER" id="PTHR45885">
    <property type="entry name" value="CELL DIVISION CYCLE 5-LIKE PROTEIN"/>
    <property type="match status" value="1"/>
</dbReference>
<evidence type="ECO:0000256" key="2">
    <source>
        <dbReference type="ARBA" id="ARBA00022664"/>
    </source>
</evidence>
<reference evidence="14" key="1">
    <citation type="submission" date="2020-11" db="EMBL/GenBank/DDBJ databases">
        <authorList>
            <consortium name="DOE Joint Genome Institute"/>
            <person name="Ahrendt S."/>
            <person name="Riley R."/>
            <person name="Andreopoulos W."/>
            <person name="Labutti K."/>
            <person name="Pangilinan J."/>
            <person name="Ruiz-Duenas F.J."/>
            <person name="Barrasa J.M."/>
            <person name="Sanchez-Garcia M."/>
            <person name="Camarero S."/>
            <person name="Miyauchi S."/>
            <person name="Serrano A."/>
            <person name="Linde D."/>
            <person name="Babiker R."/>
            <person name="Drula E."/>
            <person name="Ayuso-Fernandez I."/>
            <person name="Pacheco R."/>
            <person name="Padilla G."/>
            <person name="Ferreira P."/>
            <person name="Barriuso J."/>
            <person name="Kellner H."/>
            <person name="Castanera R."/>
            <person name="Alfaro M."/>
            <person name="Ramirez L."/>
            <person name="Pisabarro A.G."/>
            <person name="Kuo A."/>
            <person name="Tritt A."/>
            <person name="Lipzen A."/>
            <person name="He G."/>
            <person name="Yan M."/>
            <person name="Ng V."/>
            <person name="Cullen D."/>
            <person name="Martin F."/>
            <person name="Rosso M.-N."/>
            <person name="Henrissat B."/>
            <person name="Hibbett D."/>
            <person name="Martinez A.T."/>
            <person name="Grigoriev I.V."/>
        </authorList>
    </citation>
    <scope>NUCLEOTIDE SEQUENCE</scope>
    <source>
        <strain evidence="14">AH 40177</strain>
    </source>
</reference>
<organism evidence="14 15">
    <name type="scientific">Rhodocollybia butyracea</name>
    <dbReference type="NCBI Taxonomy" id="206335"/>
    <lineage>
        <taxon>Eukaryota</taxon>
        <taxon>Fungi</taxon>
        <taxon>Dikarya</taxon>
        <taxon>Basidiomycota</taxon>
        <taxon>Agaricomycotina</taxon>
        <taxon>Agaricomycetes</taxon>
        <taxon>Agaricomycetidae</taxon>
        <taxon>Agaricales</taxon>
        <taxon>Marasmiineae</taxon>
        <taxon>Omphalotaceae</taxon>
        <taxon>Rhodocollybia</taxon>
    </lineage>
</organism>
<keyword evidence="3" id="KW-0747">Spliceosome</keyword>
<dbReference type="PROSITE" id="PS50090">
    <property type="entry name" value="MYB_LIKE"/>
    <property type="match status" value="2"/>
</dbReference>
<gene>
    <name evidence="14" type="ORF">BDP27DRAFT_619544</name>
</gene>
<dbReference type="GO" id="GO:0000974">
    <property type="term" value="C:Prp19 complex"/>
    <property type="evidence" value="ECO:0007669"/>
    <property type="project" value="InterPro"/>
</dbReference>
<keyword evidence="7" id="KW-0539">Nucleus</keyword>
<feature type="domain" description="HTH myb-type" evidence="13">
    <location>
        <begin position="3"/>
        <end position="58"/>
    </location>
</feature>
<evidence type="ECO:0000256" key="9">
    <source>
        <dbReference type="ARBA" id="ARBA00069095"/>
    </source>
</evidence>
<evidence type="ECO:0000313" key="15">
    <source>
        <dbReference type="Proteomes" id="UP000772434"/>
    </source>
</evidence>
<dbReference type="Pfam" id="PF11831">
    <property type="entry name" value="Myb_Cef"/>
    <property type="match status" value="1"/>
</dbReference>
<comment type="similarity">
    <text evidence="1">Belongs to the CEF1 family.</text>
</comment>
<dbReference type="FunFam" id="1.10.10.60:FF:000021">
    <property type="entry name" value="CDC5 cell division cycle 5-like"/>
    <property type="match status" value="1"/>
</dbReference>
<evidence type="ECO:0000256" key="4">
    <source>
        <dbReference type="ARBA" id="ARBA00022737"/>
    </source>
</evidence>
<dbReference type="InterPro" id="IPR017930">
    <property type="entry name" value="Myb_dom"/>
</dbReference>
<feature type="domain" description="HTH myb-type" evidence="13">
    <location>
        <begin position="59"/>
        <end position="108"/>
    </location>
</feature>
<evidence type="ECO:0000256" key="6">
    <source>
        <dbReference type="ARBA" id="ARBA00023187"/>
    </source>
</evidence>
<dbReference type="Pfam" id="PF13921">
    <property type="entry name" value="Myb_DNA-bind_6"/>
    <property type="match status" value="1"/>
</dbReference>
<evidence type="ECO:0000256" key="5">
    <source>
        <dbReference type="ARBA" id="ARBA00023125"/>
    </source>
</evidence>
<proteinExistence type="inferred from homology"/>
<evidence type="ECO:0000313" key="14">
    <source>
        <dbReference type="EMBL" id="KAF9070313.1"/>
    </source>
</evidence>
<keyword evidence="15" id="KW-1185">Reference proteome</keyword>
<sequence length="845" mass="94226">MVRIIIKGGVWKNTEDEVLKAAIAKYGKNQWARISSLLVRKTPKQCKARWYEWLDPSIKKTEWSKTEDEKLLHLAKLMPTQWRTIAPIVGRTATQCLERYQKLLDEAEAKDNEELGLTGPDGDAGPSADDVRRLRPGEIDPDPETKPARPDPIDMDEDEKEMLSEARARLANTQGKKAKRKARERQLEEARRLAVLQKKRELKAAGIIMRHKTKKKGMDYNADIPFEKKPAAGFYDTAEEQARVAAAPVGQTLRRLENKRKPEVEEAERKKRQRKNNESGSSEHQTKFLPARDAQIQKLKEAESIGRRRKLMLPPAQVGENELESIVKIGVAGENAKALVAGGAGGEASGRLLSDYEDGGLESARMARTPRVGVKEDNILSEARNLRNMTMAQTPLLGEENTPLHENASGGTGFESATPRHQVAFTPNPLATPLRAGGANDVLATPREMSVAGTPLRTPMRDSLSINPDGFASAGDTPREQRLASNSAKRALQAGFLNLPKPENNFELLIPDEEENDADQNDMGLSVEDAEERDARIRKAMEEEEKRVLARRTQVVKFGLPRPANADAATLLGQLSIYDDDDDADGLKPARKLVDKELASLIEYDSLEYPIPGTSKPAGTKSSYEIPNDEAIREAKQLVHRELAALVGFPHANEAQVREGLVAVVKAEEETVRGCESLSWAKMREQMVYDTERKMWVGRSELGEEELKRGWASLLEEYQGVMGIEAGKVGKGEKKLGKVLGGYQARSQVLSKKLVDAWAELKDTHGNLDSFRYLKGNEEAVGPRRVSALKDEVEGLERRERMLQERYKELEAEKREVEERVGVLEEKVLLEAEMLNDASLMEAEV</sequence>
<keyword evidence="5" id="KW-0238">DNA-binding</keyword>
<evidence type="ECO:0000256" key="3">
    <source>
        <dbReference type="ARBA" id="ARBA00022728"/>
    </source>
</evidence>
<dbReference type="InterPro" id="IPR009057">
    <property type="entry name" value="Homeodomain-like_sf"/>
</dbReference>
<name>A0A9P5PUP7_9AGAR</name>
<dbReference type="OrthoDB" id="1410009at2759"/>
<feature type="coiled-coil region" evidence="10">
    <location>
        <begin position="786"/>
        <end position="827"/>
    </location>
</feature>
<comment type="caution">
    <text evidence="14">The sequence shown here is derived from an EMBL/GenBank/DDBJ whole genome shotgun (WGS) entry which is preliminary data.</text>
</comment>
<dbReference type="InterPro" id="IPR047240">
    <property type="entry name" value="SANT_CDC5L_II"/>
</dbReference>
<feature type="region of interest" description="Disordered" evidence="11">
    <location>
        <begin position="249"/>
        <end position="293"/>
    </location>
</feature>